<organism evidence="2 3">
    <name type="scientific">Linum trigynum</name>
    <dbReference type="NCBI Taxonomy" id="586398"/>
    <lineage>
        <taxon>Eukaryota</taxon>
        <taxon>Viridiplantae</taxon>
        <taxon>Streptophyta</taxon>
        <taxon>Embryophyta</taxon>
        <taxon>Tracheophyta</taxon>
        <taxon>Spermatophyta</taxon>
        <taxon>Magnoliopsida</taxon>
        <taxon>eudicotyledons</taxon>
        <taxon>Gunneridae</taxon>
        <taxon>Pentapetalae</taxon>
        <taxon>rosids</taxon>
        <taxon>fabids</taxon>
        <taxon>Malpighiales</taxon>
        <taxon>Linaceae</taxon>
        <taxon>Linum</taxon>
    </lineage>
</organism>
<dbReference type="Proteomes" id="UP001497516">
    <property type="component" value="Chromosome 3"/>
</dbReference>
<gene>
    <name evidence="2" type="ORF">LTRI10_LOCUS19328</name>
</gene>
<keyword evidence="1" id="KW-0812">Transmembrane</keyword>
<evidence type="ECO:0000313" key="3">
    <source>
        <dbReference type="Proteomes" id="UP001497516"/>
    </source>
</evidence>
<evidence type="ECO:0000256" key="1">
    <source>
        <dbReference type="SAM" id="Phobius"/>
    </source>
</evidence>
<keyword evidence="1" id="KW-1133">Transmembrane helix</keyword>
<feature type="transmembrane region" description="Helical" evidence="1">
    <location>
        <begin position="33"/>
        <end position="52"/>
    </location>
</feature>
<evidence type="ECO:0000313" key="2">
    <source>
        <dbReference type="EMBL" id="CAL1377697.1"/>
    </source>
</evidence>
<dbReference type="EMBL" id="OZ034816">
    <property type="protein sequence ID" value="CAL1377697.1"/>
    <property type="molecule type" value="Genomic_DNA"/>
</dbReference>
<protein>
    <submittedName>
        <fullName evidence="2">Uncharacterized protein</fullName>
    </submittedName>
</protein>
<keyword evidence="1" id="KW-0472">Membrane</keyword>
<keyword evidence="3" id="KW-1185">Reference proteome</keyword>
<sequence>MLVYLSSRYNGKRCGRLQQEISNHDHHEELDNFYLLHNVLVAFFVLLIFYFGHTKGDLEQATHKLDQTTMFASLSAELPPPLIRAQMYTFYPSFIIRYA</sequence>
<reference evidence="2 3" key="1">
    <citation type="submission" date="2024-04" db="EMBL/GenBank/DDBJ databases">
        <authorList>
            <person name="Fracassetti M."/>
        </authorList>
    </citation>
    <scope>NUCLEOTIDE SEQUENCE [LARGE SCALE GENOMIC DNA]</scope>
</reference>
<name>A0AAV2DVX0_9ROSI</name>
<dbReference type="AlphaFoldDB" id="A0AAV2DVX0"/>
<accession>A0AAV2DVX0</accession>
<proteinExistence type="predicted"/>